<reference evidence="7" key="2">
    <citation type="submission" date="2019-08" db="EMBL/GenBank/DDBJ databases">
        <authorList>
            <person name="Im W.-T."/>
        </authorList>
    </citation>
    <scope>NUCLEOTIDE SEQUENCE</scope>
    <source>
        <strain evidence="7">NF 2-5-3</strain>
    </source>
</reference>
<dbReference type="SUPFAM" id="SSF46689">
    <property type="entry name" value="Homeodomain-like"/>
    <property type="match status" value="1"/>
</dbReference>
<dbReference type="GO" id="GO:0003700">
    <property type="term" value="F:DNA-binding transcription factor activity"/>
    <property type="evidence" value="ECO:0007669"/>
    <property type="project" value="TreeGrafter"/>
</dbReference>
<accession>A0A5C6V4R6</accession>
<evidence type="ECO:0000256" key="1">
    <source>
        <dbReference type="ARBA" id="ARBA00023015"/>
    </source>
</evidence>
<feature type="domain" description="HTH tetR-type" evidence="5">
    <location>
        <begin position="22"/>
        <end position="82"/>
    </location>
</feature>
<dbReference type="Gene3D" id="1.10.357.10">
    <property type="entry name" value="Tetracycline Repressor, domain 2"/>
    <property type="match status" value="1"/>
</dbReference>
<dbReference type="EMBL" id="VOQS01000005">
    <property type="protein sequence ID" value="TXC80312.1"/>
    <property type="molecule type" value="Genomic_DNA"/>
</dbReference>
<dbReference type="PRINTS" id="PR00455">
    <property type="entry name" value="HTHTETR"/>
</dbReference>
<reference evidence="6 9" key="3">
    <citation type="submission" date="2024-01" db="EMBL/GenBank/DDBJ databases">
        <title>The diversity of rhizobia nodulating Mimosa spp. in eleven states of Brazil covering several biomes is determined by host plant, location, and edaphic factors.</title>
        <authorList>
            <person name="Rouws L."/>
            <person name="Barauna A."/>
            <person name="Beukes C."/>
            <person name="De Faria S.M."/>
            <person name="Gross E."/>
            <person name="Dos Reis Junior F.B."/>
            <person name="Simon M."/>
            <person name="Maluk M."/>
            <person name="Odee D.W."/>
            <person name="Kenicer G."/>
            <person name="Young J.P.W."/>
            <person name="Reis V.M."/>
            <person name="Zilli J."/>
            <person name="James E.K."/>
        </authorList>
    </citation>
    <scope>NUCLEOTIDE SEQUENCE [LARGE SCALE GENOMIC DNA]</scope>
    <source>
        <strain evidence="6 9">JPY530</strain>
    </source>
</reference>
<reference evidence="7 8" key="1">
    <citation type="journal article" date="2018" name="Int. J. Syst. Evol. Microbiol.">
        <title>Paraburkholderia azotifigens sp. nov., a nitrogen-fixing bacterium isolated from paddy soil.</title>
        <authorList>
            <person name="Choi G.M."/>
            <person name="Im W.T."/>
        </authorList>
    </citation>
    <scope>NUCLEOTIDE SEQUENCE [LARGE SCALE GENOMIC DNA]</scope>
    <source>
        <strain evidence="7 8">NF 2-5-3</strain>
    </source>
</reference>
<dbReference type="Proteomes" id="UP000321776">
    <property type="component" value="Unassembled WGS sequence"/>
</dbReference>
<dbReference type="Pfam" id="PF00440">
    <property type="entry name" value="TetR_N"/>
    <property type="match status" value="1"/>
</dbReference>
<dbReference type="PANTHER" id="PTHR30055">
    <property type="entry name" value="HTH-TYPE TRANSCRIPTIONAL REGULATOR RUTR"/>
    <property type="match status" value="1"/>
</dbReference>
<evidence type="ECO:0000313" key="9">
    <source>
        <dbReference type="Proteomes" id="UP001481677"/>
    </source>
</evidence>
<name>A0A5C6V4R6_9BURK</name>
<dbReference type="GO" id="GO:0000976">
    <property type="term" value="F:transcription cis-regulatory region binding"/>
    <property type="evidence" value="ECO:0007669"/>
    <property type="project" value="TreeGrafter"/>
</dbReference>
<evidence type="ECO:0000313" key="6">
    <source>
        <dbReference type="EMBL" id="MEM5339666.1"/>
    </source>
</evidence>
<dbReference type="EMBL" id="JAZHGA010000004">
    <property type="protein sequence ID" value="MEM5339666.1"/>
    <property type="molecule type" value="Genomic_DNA"/>
</dbReference>
<organism evidence="7 8">
    <name type="scientific">Paraburkholderia azotifigens</name>
    <dbReference type="NCBI Taxonomy" id="2057004"/>
    <lineage>
        <taxon>Bacteria</taxon>
        <taxon>Pseudomonadati</taxon>
        <taxon>Pseudomonadota</taxon>
        <taxon>Betaproteobacteria</taxon>
        <taxon>Burkholderiales</taxon>
        <taxon>Burkholderiaceae</taxon>
        <taxon>Paraburkholderia</taxon>
    </lineage>
</organism>
<keyword evidence="9" id="KW-1185">Reference proteome</keyword>
<keyword evidence="3" id="KW-0804">Transcription</keyword>
<dbReference type="InterPro" id="IPR001647">
    <property type="entry name" value="HTH_TetR"/>
</dbReference>
<evidence type="ECO:0000313" key="7">
    <source>
        <dbReference type="EMBL" id="TXC80312.1"/>
    </source>
</evidence>
<evidence type="ECO:0000256" key="4">
    <source>
        <dbReference type="PROSITE-ProRule" id="PRU00335"/>
    </source>
</evidence>
<dbReference type="PANTHER" id="PTHR30055:SF234">
    <property type="entry name" value="HTH-TYPE TRANSCRIPTIONAL REGULATOR BETI"/>
    <property type="match status" value="1"/>
</dbReference>
<gene>
    <name evidence="7" type="ORF">FRZ40_39155</name>
    <name evidence="6" type="ORF">V4C56_08475</name>
</gene>
<dbReference type="Proteomes" id="UP001481677">
    <property type="component" value="Unassembled WGS sequence"/>
</dbReference>
<dbReference type="InterPro" id="IPR009057">
    <property type="entry name" value="Homeodomain-like_sf"/>
</dbReference>
<dbReference type="InterPro" id="IPR050109">
    <property type="entry name" value="HTH-type_TetR-like_transc_reg"/>
</dbReference>
<evidence type="ECO:0000256" key="3">
    <source>
        <dbReference type="ARBA" id="ARBA00023163"/>
    </source>
</evidence>
<evidence type="ECO:0000256" key="2">
    <source>
        <dbReference type="ARBA" id="ARBA00023125"/>
    </source>
</evidence>
<keyword evidence="2 4" id="KW-0238">DNA-binding</keyword>
<keyword evidence="1" id="KW-0805">Transcription regulation</keyword>
<feature type="DNA-binding region" description="H-T-H motif" evidence="4">
    <location>
        <begin position="45"/>
        <end position="64"/>
    </location>
</feature>
<evidence type="ECO:0000259" key="5">
    <source>
        <dbReference type="PROSITE" id="PS50977"/>
    </source>
</evidence>
<dbReference type="PROSITE" id="PS50977">
    <property type="entry name" value="HTH_TETR_2"/>
    <property type="match status" value="1"/>
</dbReference>
<protein>
    <submittedName>
        <fullName evidence="7">TetR/AcrR family transcriptional regulator</fullName>
    </submittedName>
</protein>
<proteinExistence type="predicted"/>
<dbReference type="AlphaFoldDB" id="A0A5C6V4R6"/>
<sequence>MMNARKLDPPQPRKLPRQTRAANTIEAVLEAAIQILIAEGSRGLTTTRVARRSGFAVGTLYQYFANKDELIDTLVHRHLEHIVTCVRLACRDQHGAHPEDMINAVADAFFAANIEKARDVRAIHLGWRRTESPEVFCVASARLRDASTSMFASSPSLESVPVDVLAHKLGSILVDTMRSIFEQGMDLALTPGTRERIVNVYALFHTAEAPFDATASTAH</sequence>
<comment type="caution">
    <text evidence="7">The sequence shown here is derived from an EMBL/GenBank/DDBJ whole genome shotgun (WGS) entry which is preliminary data.</text>
</comment>
<evidence type="ECO:0000313" key="8">
    <source>
        <dbReference type="Proteomes" id="UP000321776"/>
    </source>
</evidence>
<dbReference type="RefSeq" id="WP_147237850.1">
    <property type="nucleotide sequence ID" value="NZ_JAZHFZ010000004.1"/>
</dbReference>